<dbReference type="Pfam" id="PF00270">
    <property type="entry name" value="DEAD"/>
    <property type="match status" value="1"/>
</dbReference>
<dbReference type="CDD" id="cd00268">
    <property type="entry name" value="DEADc"/>
    <property type="match status" value="1"/>
</dbReference>
<keyword evidence="2" id="KW-0547">Nucleotide-binding</keyword>
<dbReference type="Gene3D" id="3.40.50.300">
    <property type="entry name" value="P-loop containing nucleotide triphosphate hydrolases"/>
    <property type="match status" value="2"/>
</dbReference>
<dbReference type="SUPFAM" id="SSF52540">
    <property type="entry name" value="P-loop containing nucleoside triphosphate hydrolases"/>
    <property type="match status" value="2"/>
</dbReference>
<comment type="caution">
    <text evidence="9">The sequence shown here is derived from an EMBL/GenBank/DDBJ whole genome shotgun (WGS) entry which is preliminary data.</text>
</comment>
<dbReference type="CDD" id="cd18787">
    <property type="entry name" value="SF2_C_DEAD"/>
    <property type="match status" value="1"/>
</dbReference>
<dbReference type="GO" id="GO:0003724">
    <property type="term" value="F:RNA helicase activity"/>
    <property type="evidence" value="ECO:0007669"/>
    <property type="project" value="UniProtKB-EC"/>
</dbReference>
<dbReference type="AlphaFoldDB" id="A0A150GA64"/>
<dbReference type="EMBL" id="LSYV01000042">
    <property type="protein sequence ID" value="KXZ46737.1"/>
    <property type="molecule type" value="Genomic_DNA"/>
</dbReference>
<feature type="compositionally biased region" description="Gly residues" evidence="6">
    <location>
        <begin position="452"/>
        <end position="463"/>
    </location>
</feature>
<evidence type="ECO:0000256" key="1">
    <source>
        <dbReference type="ARBA" id="ARBA00012552"/>
    </source>
</evidence>
<evidence type="ECO:0000256" key="5">
    <source>
        <dbReference type="ARBA" id="ARBA00022840"/>
    </source>
</evidence>
<sequence length="510" mass="52845">MSRPTPQMLRALRHGQAAADAAFAAAAGAGAAGGDGGSVRLSAEEYRQLHGVRVDVPDCPEPFQTWEDAAFPPAITDVLASARYGAPSSIQAQAWPIALAGRDLVAIASTGSGKTLGFLLPALLHLQARGGDPAQGPCALVLAPTRELAVQIEKEAHRFHRFVVEDGGNAAAAAKDLGRRGARHAGQSGLRTLCLYGGASRTGQAYGLRRRPHLVIATPGRLLDFVEEGQISLNQAKPVAARTITQRVRVLEGGAKMEALEAYLREMLLGEAGGRGEGAEEERAARGGRGGAVEGRRAIVFCKTKSGCDILAQRINDTMPFQAASLHGDKTQAARDFSLAAFRSGRVPVLVATDVAARGLDIPNITAVVNYDMPGDIDSYVHRIGRTGRAGASGDSLALVTPRDAGLARGLVGVLEDAGQQVPEQLRDMAGSSSRSGGSRGGGRGRGRSGGRGRGGGGGGGDGWSWDSREAGRGEERHHRRHPADDWKSGFGGSGGGGGGGGRKAYGGRY</sequence>
<dbReference type="PANTHER" id="PTHR47958">
    <property type="entry name" value="ATP-DEPENDENT RNA HELICASE DBP3"/>
    <property type="match status" value="1"/>
</dbReference>
<evidence type="ECO:0000256" key="2">
    <source>
        <dbReference type="ARBA" id="ARBA00022741"/>
    </source>
</evidence>
<feature type="compositionally biased region" description="Basic and acidic residues" evidence="6">
    <location>
        <begin position="467"/>
        <end position="488"/>
    </location>
</feature>
<dbReference type="InterPro" id="IPR044742">
    <property type="entry name" value="DEAD/DEAH_RhlB"/>
</dbReference>
<gene>
    <name evidence="9" type="ORF">GPECTOR_41g702</name>
</gene>
<dbReference type="GO" id="GO:0005524">
    <property type="term" value="F:ATP binding"/>
    <property type="evidence" value="ECO:0007669"/>
    <property type="project" value="UniProtKB-KW"/>
</dbReference>
<feature type="domain" description="Helicase C-terminal" evidence="8">
    <location>
        <begin position="256"/>
        <end position="430"/>
    </location>
</feature>
<organism evidence="9 10">
    <name type="scientific">Gonium pectorale</name>
    <name type="common">Green alga</name>
    <dbReference type="NCBI Taxonomy" id="33097"/>
    <lineage>
        <taxon>Eukaryota</taxon>
        <taxon>Viridiplantae</taxon>
        <taxon>Chlorophyta</taxon>
        <taxon>core chlorophytes</taxon>
        <taxon>Chlorophyceae</taxon>
        <taxon>CS clade</taxon>
        <taxon>Chlamydomonadales</taxon>
        <taxon>Volvocaceae</taxon>
        <taxon>Gonium</taxon>
    </lineage>
</organism>
<evidence type="ECO:0000259" key="8">
    <source>
        <dbReference type="PROSITE" id="PS51194"/>
    </source>
</evidence>
<keyword evidence="5" id="KW-0067">ATP-binding</keyword>
<dbReference type="Pfam" id="PF00271">
    <property type="entry name" value="Helicase_C"/>
    <property type="match status" value="1"/>
</dbReference>
<dbReference type="InterPro" id="IPR027417">
    <property type="entry name" value="P-loop_NTPase"/>
</dbReference>
<evidence type="ECO:0000256" key="3">
    <source>
        <dbReference type="ARBA" id="ARBA00022801"/>
    </source>
</evidence>
<reference evidence="10" key="1">
    <citation type="journal article" date="2016" name="Nat. Commun.">
        <title>The Gonium pectorale genome demonstrates co-option of cell cycle regulation during the evolution of multicellularity.</title>
        <authorList>
            <person name="Hanschen E.R."/>
            <person name="Marriage T.N."/>
            <person name="Ferris P.J."/>
            <person name="Hamaji T."/>
            <person name="Toyoda A."/>
            <person name="Fujiyama A."/>
            <person name="Neme R."/>
            <person name="Noguchi H."/>
            <person name="Minakuchi Y."/>
            <person name="Suzuki M."/>
            <person name="Kawai-Toyooka H."/>
            <person name="Smith D.R."/>
            <person name="Sparks H."/>
            <person name="Anderson J."/>
            <person name="Bakaric R."/>
            <person name="Luria V."/>
            <person name="Karger A."/>
            <person name="Kirschner M.W."/>
            <person name="Durand P.M."/>
            <person name="Michod R.E."/>
            <person name="Nozaki H."/>
            <person name="Olson B.J."/>
        </authorList>
    </citation>
    <scope>NUCLEOTIDE SEQUENCE [LARGE SCALE GENOMIC DNA]</scope>
    <source>
        <strain evidence="10">NIES-2863</strain>
    </source>
</reference>
<dbReference type="STRING" id="33097.A0A150GA64"/>
<keyword evidence="3" id="KW-0378">Hydrolase</keyword>
<dbReference type="PROSITE" id="PS51192">
    <property type="entry name" value="HELICASE_ATP_BIND_1"/>
    <property type="match status" value="1"/>
</dbReference>
<evidence type="ECO:0000256" key="4">
    <source>
        <dbReference type="ARBA" id="ARBA00022806"/>
    </source>
</evidence>
<dbReference type="Proteomes" id="UP000075714">
    <property type="component" value="Unassembled WGS sequence"/>
</dbReference>
<keyword evidence="10" id="KW-1185">Reference proteome</keyword>
<protein>
    <recommendedName>
        <fullName evidence="1">RNA helicase</fullName>
        <ecNumber evidence="1">3.6.4.13</ecNumber>
    </recommendedName>
</protein>
<feature type="domain" description="Helicase ATP-binding" evidence="7">
    <location>
        <begin position="95"/>
        <end position="251"/>
    </location>
</feature>
<proteinExistence type="predicted"/>
<keyword evidence="4" id="KW-0347">Helicase</keyword>
<dbReference type="GO" id="GO:0003676">
    <property type="term" value="F:nucleic acid binding"/>
    <property type="evidence" value="ECO:0007669"/>
    <property type="project" value="InterPro"/>
</dbReference>
<dbReference type="GO" id="GO:0016787">
    <property type="term" value="F:hydrolase activity"/>
    <property type="evidence" value="ECO:0007669"/>
    <property type="project" value="UniProtKB-KW"/>
</dbReference>
<accession>A0A150GA64</accession>
<feature type="region of interest" description="Disordered" evidence="6">
    <location>
        <begin position="423"/>
        <end position="510"/>
    </location>
</feature>
<dbReference type="PROSITE" id="PS51194">
    <property type="entry name" value="HELICASE_CTER"/>
    <property type="match status" value="1"/>
</dbReference>
<dbReference type="InterPro" id="IPR001650">
    <property type="entry name" value="Helicase_C-like"/>
</dbReference>
<name>A0A150GA64_GONPE</name>
<dbReference type="SMART" id="SM00490">
    <property type="entry name" value="HELICc"/>
    <property type="match status" value="1"/>
</dbReference>
<evidence type="ECO:0000259" key="7">
    <source>
        <dbReference type="PROSITE" id="PS51192"/>
    </source>
</evidence>
<dbReference type="InterPro" id="IPR011545">
    <property type="entry name" value="DEAD/DEAH_box_helicase_dom"/>
</dbReference>
<dbReference type="OrthoDB" id="535694at2759"/>
<evidence type="ECO:0000256" key="6">
    <source>
        <dbReference type="SAM" id="MobiDB-lite"/>
    </source>
</evidence>
<dbReference type="SMART" id="SM00487">
    <property type="entry name" value="DEXDc"/>
    <property type="match status" value="1"/>
</dbReference>
<dbReference type="EC" id="3.6.4.13" evidence="1"/>
<evidence type="ECO:0000313" key="10">
    <source>
        <dbReference type="Proteomes" id="UP000075714"/>
    </source>
</evidence>
<evidence type="ECO:0000313" key="9">
    <source>
        <dbReference type="EMBL" id="KXZ46737.1"/>
    </source>
</evidence>
<dbReference type="InterPro" id="IPR014001">
    <property type="entry name" value="Helicase_ATP-bd"/>
</dbReference>
<feature type="compositionally biased region" description="Gly residues" evidence="6">
    <location>
        <begin position="490"/>
        <end position="510"/>
    </location>
</feature>